<dbReference type="HAMAP" id="MF_00386">
    <property type="entry name" value="UPF0161_YidD"/>
    <property type="match status" value="1"/>
</dbReference>
<organism evidence="3 4">
    <name type="scientific">Stenomitos frigidus AS-A4</name>
    <dbReference type="NCBI Taxonomy" id="2933935"/>
    <lineage>
        <taxon>Bacteria</taxon>
        <taxon>Bacillati</taxon>
        <taxon>Cyanobacteriota</taxon>
        <taxon>Cyanophyceae</taxon>
        <taxon>Leptolyngbyales</taxon>
        <taxon>Leptolyngbyaceae</taxon>
        <taxon>Stenomitos</taxon>
    </lineage>
</organism>
<comment type="similarity">
    <text evidence="1">Belongs to the UPF0161 family.</text>
</comment>
<dbReference type="Proteomes" id="UP001476950">
    <property type="component" value="Unassembled WGS sequence"/>
</dbReference>
<dbReference type="InterPro" id="IPR002696">
    <property type="entry name" value="Membr_insert_effic_factor_YidD"/>
</dbReference>
<dbReference type="NCBIfam" id="TIGR00278">
    <property type="entry name" value="membrane protein insertion efficiency factor YidD"/>
    <property type="match status" value="1"/>
</dbReference>
<keyword evidence="1" id="KW-0472">Membrane</keyword>
<name>A0ABV0KNJ6_9CYAN</name>
<evidence type="ECO:0000256" key="1">
    <source>
        <dbReference type="HAMAP-Rule" id="MF_00386"/>
    </source>
</evidence>
<sequence length="82" mass="9341">MKILLMGLIRGYQVFLSPLFPPMCRFQPTCSQYALEAVDRFGVLQGSWLTAQRICRCHPFHPGGYDPVPRPAPPKPLERDKV</sequence>
<evidence type="ECO:0000313" key="4">
    <source>
        <dbReference type="Proteomes" id="UP001476950"/>
    </source>
</evidence>
<comment type="subcellular location">
    <subcellularLocation>
        <location evidence="1">Cell membrane</location>
        <topology evidence="1">Peripheral membrane protein</topology>
        <orientation evidence="1">Cytoplasmic side</orientation>
    </subcellularLocation>
</comment>
<dbReference type="RefSeq" id="WP_190446945.1">
    <property type="nucleotide sequence ID" value="NZ_JAMPLM010000014.1"/>
</dbReference>
<dbReference type="EMBL" id="JAMPLM010000014">
    <property type="protein sequence ID" value="MEP1059940.1"/>
    <property type="molecule type" value="Genomic_DNA"/>
</dbReference>
<feature type="region of interest" description="Disordered" evidence="2">
    <location>
        <begin position="62"/>
        <end position="82"/>
    </location>
</feature>
<keyword evidence="1" id="KW-1003">Cell membrane</keyword>
<keyword evidence="4" id="KW-1185">Reference proteome</keyword>
<dbReference type="PANTHER" id="PTHR33383:SF1">
    <property type="entry name" value="MEMBRANE PROTEIN INSERTION EFFICIENCY FACTOR-RELATED"/>
    <property type="match status" value="1"/>
</dbReference>
<evidence type="ECO:0000313" key="3">
    <source>
        <dbReference type="EMBL" id="MEP1059940.1"/>
    </source>
</evidence>
<dbReference type="PANTHER" id="PTHR33383">
    <property type="entry name" value="MEMBRANE PROTEIN INSERTION EFFICIENCY FACTOR-RELATED"/>
    <property type="match status" value="1"/>
</dbReference>
<dbReference type="Pfam" id="PF01809">
    <property type="entry name" value="YidD"/>
    <property type="match status" value="1"/>
</dbReference>
<proteinExistence type="inferred from homology"/>
<reference evidence="3 4" key="1">
    <citation type="submission" date="2022-04" db="EMBL/GenBank/DDBJ databases">
        <title>Positive selection, recombination, and allopatry shape intraspecific diversity of widespread and dominant cyanobacteria.</title>
        <authorList>
            <person name="Wei J."/>
            <person name="Shu W."/>
            <person name="Hu C."/>
        </authorList>
    </citation>
    <scope>NUCLEOTIDE SEQUENCE [LARGE SCALE GENOMIC DNA]</scope>
    <source>
        <strain evidence="3 4">AS-A4</strain>
    </source>
</reference>
<comment type="caution">
    <text evidence="3">The sequence shown here is derived from an EMBL/GenBank/DDBJ whole genome shotgun (WGS) entry which is preliminary data.</text>
</comment>
<comment type="function">
    <text evidence="1">Could be involved in insertion of integral membrane proteins into the membrane.</text>
</comment>
<accession>A0ABV0KNJ6</accession>
<dbReference type="SMART" id="SM01234">
    <property type="entry name" value="Haemolytic"/>
    <property type="match status" value="1"/>
</dbReference>
<evidence type="ECO:0000256" key="2">
    <source>
        <dbReference type="SAM" id="MobiDB-lite"/>
    </source>
</evidence>
<gene>
    <name evidence="3" type="primary">yidD</name>
    <name evidence="3" type="ORF">NDI38_15985</name>
</gene>
<protein>
    <recommendedName>
        <fullName evidence="1">Putative membrane protein insertion efficiency factor</fullName>
    </recommendedName>
</protein>